<evidence type="ECO:0000256" key="5">
    <source>
        <dbReference type="ARBA" id="ARBA00022989"/>
    </source>
</evidence>
<dbReference type="GO" id="GO:0008381">
    <property type="term" value="F:mechanosensitive monoatomic ion channel activity"/>
    <property type="evidence" value="ECO:0007669"/>
    <property type="project" value="InterPro"/>
</dbReference>
<dbReference type="PANTHER" id="PTHR30221">
    <property type="entry name" value="SMALL-CONDUCTANCE MECHANOSENSITIVE CHANNEL"/>
    <property type="match status" value="1"/>
</dbReference>
<dbReference type="InterPro" id="IPR006685">
    <property type="entry name" value="MscS_channel_2nd"/>
</dbReference>
<dbReference type="InterPro" id="IPR008910">
    <property type="entry name" value="MSC_TM_helix"/>
</dbReference>
<dbReference type="Pfam" id="PF00924">
    <property type="entry name" value="MS_channel_2nd"/>
    <property type="match status" value="1"/>
</dbReference>
<dbReference type="Pfam" id="PF21082">
    <property type="entry name" value="MS_channel_3rd"/>
    <property type="match status" value="1"/>
</dbReference>
<feature type="transmembrane region" description="Helical" evidence="7">
    <location>
        <begin position="94"/>
        <end position="124"/>
    </location>
</feature>
<keyword evidence="4 7" id="KW-0812">Transmembrane</keyword>
<sequence length="278" mass="30115">MDDLFGSSEQAQEIVQTLWTLCLTYAPKLLLALVTLIVGLWLINKVVNLTLSKMEKNVDPTLHKFIGSLVSVGLKGLLLISVASMVGIATTSFIAVLGAAGLAIGLALQGSLSNFAGGVLILIFKPFKVGDLIEGGGHLGVVKEIQIFNTILTTADNRRVIIPNGVLSNNSLINVNVEPTRRVDFVFGIGYGDDIKKTKEILQRIADNDSRVLKDPAPTIVLSELADSSVNFTVRLWVNTADYWGVYFDTHEAVKTTFDAEGISIPFPQQDVHMHQVA</sequence>
<comment type="subunit">
    <text evidence="7">Homoheptamer.</text>
</comment>
<dbReference type="RefSeq" id="WP_251811458.1">
    <property type="nucleotide sequence ID" value="NZ_CP101527.1"/>
</dbReference>
<dbReference type="InterPro" id="IPR011014">
    <property type="entry name" value="MscS_channel_TM-2"/>
</dbReference>
<evidence type="ECO:0000259" key="8">
    <source>
        <dbReference type="Pfam" id="PF00924"/>
    </source>
</evidence>
<evidence type="ECO:0000313" key="10">
    <source>
        <dbReference type="EMBL" id="UZW73997.1"/>
    </source>
</evidence>
<dbReference type="EMBL" id="CP101527">
    <property type="protein sequence ID" value="UZW73997.1"/>
    <property type="molecule type" value="Genomic_DNA"/>
</dbReference>
<feature type="transmembrane region" description="Helical" evidence="7">
    <location>
        <begin position="25"/>
        <end position="44"/>
    </location>
</feature>
<keyword evidence="6 7" id="KW-0472">Membrane</keyword>
<reference evidence="10" key="1">
    <citation type="submission" date="2022-07" db="EMBL/GenBank/DDBJ databases">
        <title>Alkalimarinus sp. nov., isolated from gut of a Alitta virens.</title>
        <authorList>
            <person name="Yang A.I."/>
            <person name="Shin N.-R."/>
        </authorList>
    </citation>
    <scope>NUCLEOTIDE SEQUENCE</scope>
    <source>
        <strain evidence="10">FA028</strain>
    </source>
</reference>
<keyword evidence="7" id="KW-0997">Cell inner membrane</keyword>
<comment type="caution">
    <text evidence="7">Lacks conserved residue(s) required for the propagation of feature annotation.</text>
</comment>
<evidence type="ECO:0000256" key="3">
    <source>
        <dbReference type="ARBA" id="ARBA00022475"/>
    </source>
</evidence>
<keyword evidence="7" id="KW-0406">Ion transport</keyword>
<dbReference type="InterPro" id="IPR010920">
    <property type="entry name" value="LSM_dom_sf"/>
</dbReference>
<protein>
    <recommendedName>
        <fullName evidence="7">Small-conductance mechanosensitive channel</fullName>
    </recommendedName>
</protein>
<dbReference type="Gene3D" id="2.30.30.60">
    <property type="match status" value="1"/>
</dbReference>
<dbReference type="InterPro" id="IPR045275">
    <property type="entry name" value="MscS_archaea/bacteria_type"/>
</dbReference>
<keyword evidence="7" id="KW-0407">Ion channel</keyword>
<organism evidence="10 11">
    <name type="scientific">Alkalimarinus sediminis</name>
    <dbReference type="NCBI Taxonomy" id="1632866"/>
    <lineage>
        <taxon>Bacteria</taxon>
        <taxon>Pseudomonadati</taxon>
        <taxon>Pseudomonadota</taxon>
        <taxon>Gammaproteobacteria</taxon>
        <taxon>Alteromonadales</taxon>
        <taxon>Alteromonadaceae</taxon>
        <taxon>Alkalimarinus</taxon>
    </lineage>
</organism>
<keyword evidence="11" id="KW-1185">Reference proteome</keyword>
<dbReference type="InterPro" id="IPR023408">
    <property type="entry name" value="MscS_beta-dom_sf"/>
</dbReference>
<evidence type="ECO:0000259" key="9">
    <source>
        <dbReference type="Pfam" id="PF21082"/>
    </source>
</evidence>
<dbReference type="KEGG" id="asem:NNL22_13285"/>
<dbReference type="SUPFAM" id="SSF82689">
    <property type="entry name" value="Mechanosensitive channel protein MscS (YggB), C-terminal domain"/>
    <property type="match status" value="1"/>
</dbReference>
<dbReference type="InterPro" id="IPR049278">
    <property type="entry name" value="MS_channel_C"/>
</dbReference>
<comment type="similarity">
    <text evidence="2 7">Belongs to the MscS (TC 1.A.23) family.</text>
</comment>
<gene>
    <name evidence="10" type="ORF">NNL22_13285</name>
</gene>
<dbReference type="PANTHER" id="PTHR30221:SF1">
    <property type="entry name" value="SMALL-CONDUCTANCE MECHANOSENSITIVE CHANNEL"/>
    <property type="match status" value="1"/>
</dbReference>
<evidence type="ECO:0000256" key="4">
    <source>
        <dbReference type="ARBA" id="ARBA00022692"/>
    </source>
</evidence>
<evidence type="ECO:0000256" key="1">
    <source>
        <dbReference type="ARBA" id="ARBA00004651"/>
    </source>
</evidence>
<evidence type="ECO:0000256" key="7">
    <source>
        <dbReference type="RuleBase" id="RU369025"/>
    </source>
</evidence>
<dbReference type="SUPFAM" id="SSF50182">
    <property type="entry name" value="Sm-like ribonucleoproteins"/>
    <property type="match status" value="1"/>
</dbReference>
<dbReference type="Gene3D" id="3.30.70.100">
    <property type="match status" value="1"/>
</dbReference>
<accession>A0A9E8HGX9</accession>
<name>A0A9E8HGX9_9ALTE</name>
<dbReference type="Gene3D" id="1.10.287.1260">
    <property type="match status" value="1"/>
</dbReference>
<proteinExistence type="inferred from homology"/>
<dbReference type="Pfam" id="PF05552">
    <property type="entry name" value="MS_channel_1st_1"/>
    <property type="match status" value="1"/>
</dbReference>
<evidence type="ECO:0000313" key="11">
    <source>
        <dbReference type="Proteomes" id="UP001164472"/>
    </source>
</evidence>
<feature type="domain" description="Mechanosensitive ion channel MscS C-terminal" evidence="9">
    <location>
        <begin position="183"/>
        <end position="265"/>
    </location>
</feature>
<keyword evidence="3" id="KW-1003">Cell membrane</keyword>
<evidence type="ECO:0000256" key="2">
    <source>
        <dbReference type="ARBA" id="ARBA00008017"/>
    </source>
</evidence>
<dbReference type="GO" id="GO:0005886">
    <property type="term" value="C:plasma membrane"/>
    <property type="evidence" value="ECO:0007669"/>
    <property type="project" value="UniProtKB-SubCell"/>
</dbReference>
<evidence type="ECO:0000256" key="6">
    <source>
        <dbReference type="ARBA" id="ARBA00023136"/>
    </source>
</evidence>
<feature type="transmembrane region" description="Helical" evidence="7">
    <location>
        <begin position="65"/>
        <end position="88"/>
    </location>
</feature>
<comment type="function">
    <text evidence="7">Mechanosensitive channel that participates in the regulation of osmotic pressure changes within the cell, opening in response to stretch forces in the membrane lipid bilayer, without the need for other proteins. Contributes to normal resistance to hypoosmotic shock. Forms an ion channel of 1.0 nanosiemens conductance with a slight preference for anions.</text>
</comment>
<keyword evidence="5 7" id="KW-1133">Transmembrane helix</keyword>
<comment type="subcellular location">
    <subcellularLocation>
        <location evidence="7">Cell inner membrane</location>
        <topology evidence="7">Multi-pass membrane protein</topology>
    </subcellularLocation>
    <subcellularLocation>
        <location evidence="1">Cell membrane</location>
        <topology evidence="1">Multi-pass membrane protein</topology>
    </subcellularLocation>
</comment>
<dbReference type="Proteomes" id="UP001164472">
    <property type="component" value="Chromosome"/>
</dbReference>
<dbReference type="AlphaFoldDB" id="A0A9E8HGX9"/>
<dbReference type="SUPFAM" id="SSF82861">
    <property type="entry name" value="Mechanosensitive channel protein MscS (YggB), transmembrane region"/>
    <property type="match status" value="1"/>
</dbReference>
<keyword evidence="7" id="KW-0813">Transport</keyword>
<dbReference type="InterPro" id="IPR011066">
    <property type="entry name" value="MscS_channel_C_sf"/>
</dbReference>
<feature type="domain" description="Mechanosensitive ion channel MscS" evidence="8">
    <location>
        <begin position="111"/>
        <end position="176"/>
    </location>
</feature>